<dbReference type="CDD" id="cd16441">
    <property type="entry name" value="beta_Kdo_transferase_KpsS"/>
    <property type="match status" value="1"/>
</dbReference>
<dbReference type="InterPro" id="IPR007833">
    <property type="entry name" value="Capsule_polysaccharide_synth"/>
</dbReference>
<dbReference type="AlphaFoldDB" id="A0A1C3TUK2"/>
<name>A0A1C3TUK2_9HYPH</name>
<dbReference type="OrthoDB" id="9794206at2"/>
<proteinExistence type="predicted"/>
<organism evidence="1 2">
    <name type="scientific">Rhizobium lusitanum</name>
    <dbReference type="NCBI Taxonomy" id="293958"/>
    <lineage>
        <taxon>Bacteria</taxon>
        <taxon>Pseudomonadati</taxon>
        <taxon>Pseudomonadota</taxon>
        <taxon>Alphaproteobacteria</taxon>
        <taxon>Hyphomicrobiales</taxon>
        <taxon>Rhizobiaceae</taxon>
        <taxon>Rhizobium/Agrobacterium group</taxon>
        <taxon>Rhizobium</taxon>
    </lineage>
</organism>
<evidence type="ECO:0000313" key="2">
    <source>
        <dbReference type="Proteomes" id="UP000199205"/>
    </source>
</evidence>
<gene>
    <name evidence="1" type="ORF">GA0061101_1011</name>
</gene>
<protein>
    <submittedName>
        <fullName evidence="1">Capsular polysaccharide export protein</fullName>
    </submittedName>
</protein>
<dbReference type="RefSeq" id="WP_092572771.1">
    <property type="nucleotide sequence ID" value="NZ_FMAF01000001.1"/>
</dbReference>
<evidence type="ECO:0000313" key="1">
    <source>
        <dbReference type="EMBL" id="SCB06911.1"/>
    </source>
</evidence>
<accession>A0A1C3TUK2</accession>
<dbReference type="EMBL" id="FMAF01000001">
    <property type="protein sequence ID" value="SCB06911.1"/>
    <property type="molecule type" value="Genomic_DNA"/>
</dbReference>
<dbReference type="GO" id="GO:0015774">
    <property type="term" value="P:polysaccharide transport"/>
    <property type="evidence" value="ECO:0007669"/>
    <property type="project" value="InterPro"/>
</dbReference>
<dbReference type="Pfam" id="PF05159">
    <property type="entry name" value="Capsule_synth"/>
    <property type="match status" value="1"/>
</dbReference>
<dbReference type="Proteomes" id="UP000199205">
    <property type="component" value="Unassembled WGS sequence"/>
</dbReference>
<dbReference type="GO" id="GO:0000271">
    <property type="term" value="P:polysaccharide biosynthetic process"/>
    <property type="evidence" value="ECO:0007669"/>
    <property type="project" value="InterPro"/>
</dbReference>
<sequence>MAEGQGPGGVSPRVFLFLQGPSSPLFVEIARILQAAGSRCIRINLNAGDWISWRWGHAASYRGDFTGWRDYIHSRIEAHGVTDVILHGEERPYHRVAIEEAQRLGASVNVVEMGYLRPDWVTLERDGLSSNSHFPADPAHIVEAAANLPEPDWARRFSQSFLAEALYDLAYYLPTVFLWFLYPGYRRHGLYHPLMEYAGWLRRLPSSRRRAGEAESIIERMIGGGRRFFVYPLQLQTDYQLRSHSPFHRQEDAIRLILRSFAANAAPETHLVVKLHPLDNGLVDWKAYIAQISASSGLSDRVHFIDGGNLEKLTAASQGMVTVNSTAAFSALQADKPVKVLGTAVYDMVGLTDQKSLDRFWLEPALPLAELRDAFFRLLAASVQVRGNFCSKAGARAAAARIAERLLSGTVNLPGAYMDKAPRQKPEKVHIP</sequence>
<reference evidence="1 2" key="1">
    <citation type="submission" date="2016-08" db="EMBL/GenBank/DDBJ databases">
        <authorList>
            <person name="Seilhamer J.J."/>
        </authorList>
    </citation>
    <scope>NUCLEOTIDE SEQUENCE [LARGE SCALE GENOMIC DNA]</scope>
    <source>
        <strain evidence="1 2">P1-7</strain>
    </source>
</reference>